<dbReference type="STRING" id="1754192.A0A1Y1X078"/>
<feature type="transmembrane region" description="Helical" evidence="8">
    <location>
        <begin position="148"/>
        <end position="173"/>
    </location>
</feature>
<dbReference type="InterPro" id="IPR003663">
    <property type="entry name" value="Sugar/inositol_transpt"/>
</dbReference>
<dbReference type="InterPro" id="IPR005828">
    <property type="entry name" value="MFS_sugar_transport-like"/>
</dbReference>
<feature type="transmembrane region" description="Helical" evidence="8">
    <location>
        <begin position="61"/>
        <end position="80"/>
    </location>
</feature>
<feature type="transmembrane region" description="Helical" evidence="8">
    <location>
        <begin position="438"/>
        <end position="456"/>
    </location>
</feature>
<organism evidence="10 11">
    <name type="scientific">Anaeromyces robustus</name>
    <dbReference type="NCBI Taxonomy" id="1754192"/>
    <lineage>
        <taxon>Eukaryota</taxon>
        <taxon>Fungi</taxon>
        <taxon>Fungi incertae sedis</taxon>
        <taxon>Chytridiomycota</taxon>
        <taxon>Chytridiomycota incertae sedis</taxon>
        <taxon>Neocallimastigomycetes</taxon>
        <taxon>Neocallimastigales</taxon>
        <taxon>Neocallimastigaceae</taxon>
        <taxon>Anaeromyces</taxon>
    </lineage>
</organism>
<evidence type="ECO:0000256" key="4">
    <source>
        <dbReference type="ARBA" id="ARBA00022692"/>
    </source>
</evidence>
<evidence type="ECO:0000256" key="3">
    <source>
        <dbReference type="ARBA" id="ARBA00022448"/>
    </source>
</evidence>
<sequence>MSKLDYINKHLFFYSLICGIGAIIYGWEVGIASFGEKFGLYRFEKGSGYVATDDKNIREMIITPSFTVGGMVGSLLVLWITDSLGRSKSLRISAVVYFIGAAFQILGGKIIYLCIGRFIAGIASGIASTLCPLYLAEISPKEIRGSLGIINAIGLQLGMCFASLYDTLCLKLITKNMEAQWRVALAGLAIPSIIFLLIVWFLPETPRYLLMKNKNDQALKVLANIREKNTDDPSVSNEFNEMSNRLKVELLDGIVTWKEAINTKSILYRLIIVSVLQLLHMLVGVNAIGYYSTQIYSEYLNLSLPKYGAWLATLNNFASFFLTLPAMRYIENIGRKPILKWGAFALGCCMVGIYFKCLLFARTKDKIYGWICVIFIYAFTVIYGWSWSSVVFVWQAEVFPLRMRTKANAVGTFFQYVGSMFVTATTTTLMKYLSYNTFLIYAGFCFIAYIFATLCIRETKGLALEEMERLYGGDSVPSKEEIKVNRNIKEKTGNDIISA</sequence>
<dbReference type="PANTHER" id="PTHR48022:SF2">
    <property type="entry name" value="PLASTIDIC GLUCOSE TRANSPORTER 4"/>
    <property type="match status" value="1"/>
</dbReference>
<keyword evidence="3 7" id="KW-0813">Transport</keyword>
<evidence type="ECO:0000313" key="10">
    <source>
        <dbReference type="EMBL" id="ORX79045.1"/>
    </source>
</evidence>
<feature type="transmembrane region" description="Helical" evidence="8">
    <location>
        <begin position="92"/>
        <end position="112"/>
    </location>
</feature>
<evidence type="ECO:0000256" key="7">
    <source>
        <dbReference type="RuleBase" id="RU003346"/>
    </source>
</evidence>
<name>A0A1Y1X078_9FUNG</name>
<feature type="transmembrane region" description="Helical" evidence="8">
    <location>
        <begin position="266"/>
        <end position="287"/>
    </location>
</feature>
<evidence type="ECO:0000256" key="1">
    <source>
        <dbReference type="ARBA" id="ARBA00004141"/>
    </source>
</evidence>
<dbReference type="Pfam" id="PF00083">
    <property type="entry name" value="Sugar_tr"/>
    <property type="match status" value="1"/>
</dbReference>
<keyword evidence="4 8" id="KW-0812">Transmembrane</keyword>
<dbReference type="SUPFAM" id="SSF103473">
    <property type="entry name" value="MFS general substrate transporter"/>
    <property type="match status" value="1"/>
</dbReference>
<proteinExistence type="inferred from homology"/>
<evidence type="ECO:0000256" key="5">
    <source>
        <dbReference type="ARBA" id="ARBA00022989"/>
    </source>
</evidence>
<feature type="transmembrane region" description="Helical" evidence="8">
    <location>
        <begin position="367"/>
        <end position="393"/>
    </location>
</feature>
<evidence type="ECO:0000259" key="9">
    <source>
        <dbReference type="PROSITE" id="PS50850"/>
    </source>
</evidence>
<dbReference type="InterPro" id="IPR050360">
    <property type="entry name" value="MFS_Sugar_Transporters"/>
</dbReference>
<reference evidence="10 11" key="2">
    <citation type="submission" date="2016-08" db="EMBL/GenBank/DDBJ databases">
        <title>Pervasive Adenine N6-methylation of Active Genes in Fungi.</title>
        <authorList>
            <consortium name="DOE Joint Genome Institute"/>
            <person name="Mondo S.J."/>
            <person name="Dannebaum R.O."/>
            <person name="Kuo R.C."/>
            <person name="Labutti K."/>
            <person name="Haridas S."/>
            <person name="Kuo A."/>
            <person name="Salamov A."/>
            <person name="Ahrendt S.R."/>
            <person name="Lipzen A."/>
            <person name="Sullivan W."/>
            <person name="Andreopoulos W.B."/>
            <person name="Clum A."/>
            <person name="Lindquist E."/>
            <person name="Daum C."/>
            <person name="Ramamoorthy G.K."/>
            <person name="Gryganskyi A."/>
            <person name="Culley D."/>
            <person name="Magnuson J.K."/>
            <person name="James T.Y."/>
            <person name="O'Malley M.A."/>
            <person name="Stajich J.E."/>
            <person name="Spatafora J.W."/>
            <person name="Visel A."/>
            <person name="Grigoriev I.V."/>
        </authorList>
    </citation>
    <scope>NUCLEOTIDE SEQUENCE [LARGE SCALE GENOMIC DNA]</scope>
    <source>
        <strain evidence="10 11">S4</strain>
    </source>
</reference>
<accession>A0A1Y1X078</accession>
<feature type="transmembrane region" description="Helical" evidence="8">
    <location>
        <begin position="179"/>
        <end position="202"/>
    </location>
</feature>
<feature type="transmembrane region" description="Helical" evidence="8">
    <location>
        <begin position="338"/>
        <end position="361"/>
    </location>
</feature>
<reference evidence="10 11" key="1">
    <citation type="submission" date="2016-08" db="EMBL/GenBank/DDBJ databases">
        <title>A Parts List for Fungal Cellulosomes Revealed by Comparative Genomics.</title>
        <authorList>
            <consortium name="DOE Joint Genome Institute"/>
            <person name="Haitjema C.H."/>
            <person name="Gilmore S.P."/>
            <person name="Henske J.K."/>
            <person name="Solomon K.V."/>
            <person name="De Groot R."/>
            <person name="Kuo A."/>
            <person name="Mondo S.J."/>
            <person name="Salamov A.A."/>
            <person name="Labutti K."/>
            <person name="Zhao Z."/>
            <person name="Chiniquy J."/>
            <person name="Barry K."/>
            <person name="Brewer H.M."/>
            <person name="Purvine S.O."/>
            <person name="Wright A.T."/>
            <person name="Boxma B."/>
            <person name="Van Alen T."/>
            <person name="Hackstein J.H."/>
            <person name="Baker S.E."/>
            <person name="Grigoriev I.V."/>
            <person name="O'Malley M.A."/>
        </authorList>
    </citation>
    <scope>NUCLEOTIDE SEQUENCE [LARGE SCALE GENOMIC DNA]</scope>
    <source>
        <strain evidence="10 11">S4</strain>
    </source>
</reference>
<keyword evidence="6 8" id="KW-0472">Membrane</keyword>
<feature type="transmembrane region" description="Helical" evidence="8">
    <location>
        <begin position="307"/>
        <end position="326"/>
    </location>
</feature>
<feature type="domain" description="Major facilitator superfamily (MFS) profile" evidence="9">
    <location>
        <begin position="14"/>
        <end position="460"/>
    </location>
</feature>
<dbReference type="Gene3D" id="1.20.1250.20">
    <property type="entry name" value="MFS general substrate transporter like domains"/>
    <property type="match status" value="1"/>
</dbReference>
<dbReference type="InterPro" id="IPR005829">
    <property type="entry name" value="Sugar_transporter_CS"/>
</dbReference>
<evidence type="ECO:0000313" key="11">
    <source>
        <dbReference type="Proteomes" id="UP000193944"/>
    </source>
</evidence>
<dbReference type="PANTHER" id="PTHR48022">
    <property type="entry name" value="PLASTIDIC GLUCOSE TRANSPORTER 4"/>
    <property type="match status" value="1"/>
</dbReference>
<dbReference type="Proteomes" id="UP000193944">
    <property type="component" value="Unassembled WGS sequence"/>
</dbReference>
<comment type="caution">
    <text evidence="10">The sequence shown here is derived from an EMBL/GenBank/DDBJ whole genome shotgun (WGS) entry which is preliminary data.</text>
</comment>
<dbReference type="PROSITE" id="PS00217">
    <property type="entry name" value="SUGAR_TRANSPORT_2"/>
    <property type="match status" value="1"/>
</dbReference>
<evidence type="ECO:0000256" key="2">
    <source>
        <dbReference type="ARBA" id="ARBA00010992"/>
    </source>
</evidence>
<feature type="transmembrane region" description="Helical" evidence="8">
    <location>
        <begin position="12"/>
        <end position="34"/>
    </location>
</feature>
<dbReference type="NCBIfam" id="TIGR00879">
    <property type="entry name" value="SP"/>
    <property type="match status" value="1"/>
</dbReference>
<dbReference type="AlphaFoldDB" id="A0A1Y1X078"/>
<feature type="transmembrane region" description="Helical" evidence="8">
    <location>
        <begin position="118"/>
        <end position="136"/>
    </location>
</feature>
<evidence type="ECO:0000256" key="8">
    <source>
        <dbReference type="SAM" id="Phobius"/>
    </source>
</evidence>
<dbReference type="PRINTS" id="PR00171">
    <property type="entry name" value="SUGRTRNSPORT"/>
</dbReference>
<dbReference type="EMBL" id="MCFG01000189">
    <property type="protein sequence ID" value="ORX79045.1"/>
    <property type="molecule type" value="Genomic_DNA"/>
</dbReference>
<comment type="similarity">
    <text evidence="2 7">Belongs to the major facilitator superfamily. Sugar transporter (TC 2.A.1.1) family.</text>
</comment>
<evidence type="ECO:0000256" key="6">
    <source>
        <dbReference type="ARBA" id="ARBA00023136"/>
    </source>
</evidence>
<comment type="subcellular location">
    <subcellularLocation>
        <location evidence="1">Membrane</location>
        <topology evidence="1">Multi-pass membrane protein</topology>
    </subcellularLocation>
</comment>
<keyword evidence="11" id="KW-1185">Reference proteome</keyword>
<dbReference type="PROSITE" id="PS50850">
    <property type="entry name" value="MFS"/>
    <property type="match status" value="1"/>
</dbReference>
<protein>
    <submittedName>
        <fullName evidence="10">General substrate transporter</fullName>
    </submittedName>
</protein>
<dbReference type="PROSITE" id="PS00216">
    <property type="entry name" value="SUGAR_TRANSPORT_1"/>
    <property type="match status" value="1"/>
</dbReference>
<keyword evidence="5 8" id="KW-1133">Transmembrane helix</keyword>
<feature type="transmembrane region" description="Helical" evidence="8">
    <location>
        <begin position="413"/>
        <end position="432"/>
    </location>
</feature>
<dbReference type="GO" id="GO:0016020">
    <property type="term" value="C:membrane"/>
    <property type="evidence" value="ECO:0007669"/>
    <property type="project" value="UniProtKB-SubCell"/>
</dbReference>
<dbReference type="InterPro" id="IPR036259">
    <property type="entry name" value="MFS_trans_sf"/>
</dbReference>
<dbReference type="InterPro" id="IPR020846">
    <property type="entry name" value="MFS_dom"/>
</dbReference>
<gene>
    <name evidence="10" type="ORF">BCR32DRAFT_301219</name>
</gene>
<dbReference type="OrthoDB" id="8120565at2759"/>
<dbReference type="GO" id="GO:0005351">
    <property type="term" value="F:carbohydrate:proton symporter activity"/>
    <property type="evidence" value="ECO:0007669"/>
    <property type="project" value="TreeGrafter"/>
</dbReference>